<dbReference type="Pfam" id="PF01554">
    <property type="entry name" value="MatE"/>
    <property type="match status" value="2"/>
</dbReference>
<gene>
    <name evidence="3" type="ORF">ASILVAE211_02445</name>
</gene>
<dbReference type="GO" id="GO:0042910">
    <property type="term" value="F:xenobiotic transmembrane transporter activity"/>
    <property type="evidence" value="ECO:0007669"/>
    <property type="project" value="InterPro"/>
</dbReference>
<evidence type="ECO:0000256" key="1">
    <source>
        <dbReference type="ARBA" id="ARBA00022448"/>
    </source>
</evidence>
<feature type="transmembrane region" description="Helical" evidence="2">
    <location>
        <begin position="21"/>
        <end position="45"/>
    </location>
</feature>
<feature type="transmembrane region" description="Helical" evidence="2">
    <location>
        <begin position="364"/>
        <end position="382"/>
    </location>
</feature>
<proteinExistence type="predicted"/>
<dbReference type="EMBL" id="JAESVB010000001">
    <property type="protein sequence ID" value="MCB8874027.1"/>
    <property type="molecule type" value="Genomic_DNA"/>
</dbReference>
<keyword evidence="2" id="KW-0812">Transmembrane</keyword>
<feature type="transmembrane region" description="Helical" evidence="2">
    <location>
        <begin position="208"/>
        <end position="229"/>
    </location>
</feature>
<dbReference type="PANTHER" id="PTHR43298:SF2">
    <property type="entry name" value="FMN_FAD EXPORTER YEEO-RELATED"/>
    <property type="match status" value="1"/>
</dbReference>
<dbReference type="PANTHER" id="PTHR43298">
    <property type="entry name" value="MULTIDRUG RESISTANCE PROTEIN NORM-RELATED"/>
    <property type="match status" value="1"/>
</dbReference>
<keyword evidence="2" id="KW-0472">Membrane</keyword>
<keyword evidence="4" id="KW-1185">Reference proteome</keyword>
<feature type="transmembrane region" description="Helical" evidence="2">
    <location>
        <begin position="291"/>
        <end position="312"/>
    </location>
</feature>
<dbReference type="NCBIfam" id="TIGR00797">
    <property type="entry name" value="matE"/>
    <property type="match status" value="1"/>
</dbReference>
<feature type="transmembrane region" description="Helical" evidence="2">
    <location>
        <begin position="51"/>
        <end position="76"/>
    </location>
</feature>
<feature type="transmembrane region" description="Helical" evidence="2">
    <location>
        <begin position="324"/>
        <end position="344"/>
    </location>
</feature>
<evidence type="ECO:0000313" key="4">
    <source>
        <dbReference type="Proteomes" id="UP000708298"/>
    </source>
</evidence>
<sequence>MTTDSLRARQARPFARDVGTLILLALPLILGQLFGIGTDVILTIFGGHMGATVMAAVALGSSLWIVVFMAVIGLMMSAQPAIARLHGAGREHEAGHVFAQALMLGLCFGTFSGVVLALVGPLFATLLHLPPVVLPGVRAFLHGAAFSLPGLGIVAACRGLSEGLSMTRPTMLVGALGLVFLVPAAWLLMEGASLPILGHVGGYGPLGAGIAIAFVLAMEAVLYLLWVGLSGRYPMVAWTSAAFRVDPAVIGRLVRVGAPIAVAIVMEACMFSVATLMVGQFGAVAVAGHQVALMTSALFFMVPLGLSLAVTVRVGRAVGARDKAAILRAGLAGFTVMLCAQTISGLCMELAPHAIAGAFTDIPAVATLGASLLALAGFFQFADGTQVVAMGALRGLEDTRVPMLLAVLAYWLCGIPLGAVFAFGFHLGVRGVWFGLMSGLILAALMLTARFFWKTRALRRG</sequence>
<reference evidence="3" key="1">
    <citation type="journal article" date="2021" name="Microorganisms">
        <title>Acidisoma silvae sp. nov. and Acidisomacellulosilytica sp. nov., Two Acidophilic Bacteria Isolated from Decaying Wood, Hydrolyzing Cellulose and Producing Poly-3-hydroxybutyrate.</title>
        <authorList>
            <person name="Mieszkin S."/>
            <person name="Pouder E."/>
            <person name="Uroz S."/>
            <person name="Simon-Colin C."/>
            <person name="Alain K."/>
        </authorList>
    </citation>
    <scope>NUCLEOTIDE SEQUENCE</scope>
    <source>
        <strain evidence="3">HW T2.11</strain>
    </source>
</reference>
<name>A0A963YNM0_9PROT</name>
<feature type="transmembrane region" description="Helical" evidence="2">
    <location>
        <begin position="431"/>
        <end position="453"/>
    </location>
</feature>
<feature type="transmembrane region" description="Helical" evidence="2">
    <location>
        <begin position="139"/>
        <end position="157"/>
    </location>
</feature>
<evidence type="ECO:0000256" key="2">
    <source>
        <dbReference type="SAM" id="Phobius"/>
    </source>
</evidence>
<dbReference type="Proteomes" id="UP000708298">
    <property type="component" value="Unassembled WGS sequence"/>
</dbReference>
<reference evidence="3" key="2">
    <citation type="submission" date="2021-01" db="EMBL/GenBank/DDBJ databases">
        <authorList>
            <person name="Mieszkin S."/>
            <person name="Pouder E."/>
            <person name="Alain K."/>
        </authorList>
    </citation>
    <scope>NUCLEOTIDE SEQUENCE</scope>
    <source>
        <strain evidence="3">HW T2.11</strain>
    </source>
</reference>
<dbReference type="RefSeq" id="WP_227319682.1">
    <property type="nucleotide sequence ID" value="NZ_JAESVB010000001.1"/>
</dbReference>
<keyword evidence="1" id="KW-0813">Transport</keyword>
<accession>A0A963YNM0</accession>
<protein>
    <submittedName>
        <fullName evidence="3">MATE family efflux transporter</fullName>
    </submittedName>
</protein>
<dbReference type="AlphaFoldDB" id="A0A963YNM0"/>
<dbReference type="CDD" id="cd13131">
    <property type="entry name" value="MATE_NorM_like"/>
    <property type="match status" value="1"/>
</dbReference>
<dbReference type="GO" id="GO:0005886">
    <property type="term" value="C:plasma membrane"/>
    <property type="evidence" value="ECO:0007669"/>
    <property type="project" value="TreeGrafter"/>
</dbReference>
<feature type="transmembrane region" description="Helical" evidence="2">
    <location>
        <begin position="403"/>
        <end position="425"/>
    </location>
</feature>
<feature type="transmembrane region" description="Helical" evidence="2">
    <location>
        <begin position="97"/>
        <end position="119"/>
    </location>
</feature>
<keyword evidence="2" id="KW-1133">Transmembrane helix</keyword>
<feature type="transmembrane region" description="Helical" evidence="2">
    <location>
        <begin position="169"/>
        <end position="188"/>
    </location>
</feature>
<feature type="transmembrane region" description="Helical" evidence="2">
    <location>
        <begin position="260"/>
        <end position="285"/>
    </location>
</feature>
<evidence type="ECO:0000313" key="3">
    <source>
        <dbReference type="EMBL" id="MCB8874027.1"/>
    </source>
</evidence>
<dbReference type="InterPro" id="IPR050222">
    <property type="entry name" value="MATE_MdtK"/>
</dbReference>
<dbReference type="InterPro" id="IPR002528">
    <property type="entry name" value="MATE_fam"/>
</dbReference>
<dbReference type="GO" id="GO:0015297">
    <property type="term" value="F:antiporter activity"/>
    <property type="evidence" value="ECO:0007669"/>
    <property type="project" value="InterPro"/>
</dbReference>
<comment type="caution">
    <text evidence="3">The sequence shown here is derived from an EMBL/GenBank/DDBJ whole genome shotgun (WGS) entry which is preliminary data.</text>
</comment>
<organism evidence="3 4">
    <name type="scientific">Acidisoma silvae</name>
    <dbReference type="NCBI Taxonomy" id="2802396"/>
    <lineage>
        <taxon>Bacteria</taxon>
        <taxon>Pseudomonadati</taxon>
        <taxon>Pseudomonadota</taxon>
        <taxon>Alphaproteobacteria</taxon>
        <taxon>Acetobacterales</taxon>
        <taxon>Acidocellaceae</taxon>
        <taxon>Acidisoma</taxon>
    </lineage>
</organism>